<reference evidence="1 2" key="1">
    <citation type="submission" date="2011-03" db="EMBL/GenBank/DDBJ databases">
        <authorList>
            <person name="Weinstock G."/>
            <person name="Sodergren E."/>
            <person name="Clifton S."/>
            <person name="Fulton L."/>
            <person name="Fulton B."/>
            <person name="Courtney L."/>
            <person name="Fronick C."/>
            <person name="Harrison M."/>
            <person name="Strong C."/>
            <person name="Farmer C."/>
            <person name="Delahaunty K."/>
            <person name="Markovic C."/>
            <person name="Hall O."/>
            <person name="Minx P."/>
            <person name="Tomlinson C."/>
            <person name="Mitreva M."/>
            <person name="Hou S."/>
            <person name="Chen J."/>
            <person name="Wollam A."/>
            <person name="Pepin K.H."/>
            <person name="Johnson M."/>
            <person name="Bhonagiri V."/>
            <person name="Zhang X."/>
            <person name="Suruliraj S."/>
            <person name="Warren W."/>
            <person name="Chinwalla A."/>
            <person name="Mardis E.R."/>
            <person name="Wilson R.K."/>
        </authorList>
    </citation>
    <scope>NUCLEOTIDE SEQUENCE [LARGE SCALE GENOMIC DNA]</scope>
    <source>
        <strain evidence="1 2">YIT 11840</strain>
    </source>
</reference>
<accession>G5SP58</accession>
<keyword evidence="2" id="KW-1185">Reference proteome</keyword>
<evidence type="ECO:0000313" key="1">
    <source>
        <dbReference type="EMBL" id="EHH01005.1"/>
    </source>
</evidence>
<dbReference type="HOGENOM" id="CLU_3202995_0_0_10"/>
<evidence type="ECO:0000313" key="2">
    <source>
        <dbReference type="Proteomes" id="UP000003598"/>
    </source>
</evidence>
<protein>
    <submittedName>
        <fullName evidence="1">Uncharacterized protein</fullName>
    </submittedName>
</protein>
<dbReference type="STRING" id="762968.HMPREF9441_01053"/>
<dbReference type="AlphaFoldDB" id="G5SP58"/>
<sequence length="45" mass="5160">MKCFSRSSHALPNLFIITDAKIILFCQGKKHFSTFKKKKVAADFI</sequence>
<dbReference type="Proteomes" id="UP000003598">
    <property type="component" value="Unassembled WGS sequence"/>
</dbReference>
<comment type="caution">
    <text evidence="1">The sequence shown here is derived from an EMBL/GenBank/DDBJ whole genome shotgun (WGS) entry which is preliminary data.</text>
</comment>
<proteinExistence type="predicted"/>
<gene>
    <name evidence="1" type="ORF">HMPREF9441_01053</name>
</gene>
<organism evidence="1 2">
    <name type="scientific">Paraprevotella clara YIT 11840</name>
    <dbReference type="NCBI Taxonomy" id="762968"/>
    <lineage>
        <taxon>Bacteria</taxon>
        <taxon>Pseudomonadati</taxon>
        <taxon>Bacteroidota</taxon>
        <taxon>Bacteroidia</taxon>
        <taxon>Bacteroidales</taxon>
        <taxon>Prevotellaceae</taxon>
        <taxon>Paraprevotella</taxon>
    </lineage>
</organism>
<name>G5SP58_9BACT</name>
<dbReference type="EMBL" id="AFFY01000016">
    <property type="protein sequence ID" value="EHH01005.1"/>
    <property type="molecule type" value="Genomic_DNA"/>
</dbReference>